<sequence length="204" mass="23592">MDTSKKESNFEGELALSVFKVSHYYDVFTRVVEFASEKKILKAKSCISKIAELKSEMHALQDLKEKCEIPTRVIFTDKIQPFEGFCCEFGDAVRKLCNTADDDEKDISKVEFNMSFYKSYKESLLTKIDGGLTLFEKQYLAQSVKIMMFVTGLNFLIDYLNNDLNYKSTYKGQNLIKAKNQFKLIDSFVSQMNKNEIIKNECFV</sequence>
<name>A0ABT8VNN0_9FLAO</name>
<comment type="caution">
    <text evidence="1">The sequence shown here is derived from an EMBL/GenBank/DDBJ whole genome shotgun (WGS) entry which is preliminary data.</text>
</comment>
<gene>
    <name evidence="1" type="ORF">QVZ41_01815</name>
</gene>
<organism evidence="1 2">
    <name type="scientific">Wenyingzhuangia gilva</name>
    <dbReference type="NCBI Taxonomy" id="3057677"/>
    <lineage>
        <taxon>Bacteria</taxon>
        <taxon>Pseudomonadati</taxon>
        <taxon>Bacteroidota</taxon>
        <taxon>Flavobacteriia</taxon>
        <taxon>Flavobacteriales</taxon>
        <taxon>Flavobacteriaceae</taxon>
        <taxon>Wenyingzhuangia</taxon>
    </lineage>
</organism>
<evidence type="ECO:0000313" key="2">
    <source>
        <dbReference type="Proteomes" id="UP001168642"/>
    </source>
</evidence>
<reference evidence="1" key="1">
    <citation type="submission" date="2023-07" db="EMBL/GenBank/DDBJ databases">
        <title>Wenyingzhuangia sp. chi5 genome sequencing and assembly.</title>
        <authorList>
            <person name="Park S."/>
        </authorList>
    </citation>
    <scope>NUCLEOTIDE SEQUENCE</scope>
    <source>
        <strain evidence="1">Chi5</strain>
    </source>
</reference>
<accession>A0ABT8VNN0</accession>
<dbReference type="Proteomes" id="UP001168642">
    <property type="component" value="Unassembled WGS sequence"/>
</dbReference>
<keyword evidence="2" id="KW-1185">Reference proteome</keyword>
<dbReference type="RefSeq" id="WP_302882834.1">
    <property type="nucleotide sequence ID" value="NZ_JAUMIT010000001.1"/>
</dbReference>
<proteinExistence type="predicted"/>
<protein>
    <submittedName>
        <fullName evidence="1">Uncharacterized protein</fullName>
    </submittedName>
</protein>
<dbReference type="EMBL" id="JAUMIT010000001">
    <property type="protein sequence ID" value="MDO3693584.1"/>
    <property type="molecule type" value="Genomic_DNA"/>
</dbReference>
<evidence type="ECO:0000313" key="1">
    <source>
        <dbReference type="EMBL" id="MDO3693584.1"/>
    </source>
</evidence>